<evidence type="ECO:0000313" key="2">
    <source>
        <dbReference type="EMBL" id="GFO15800.1"/>
    </source>
</evidence>
<feature type="compositionally biased region" description="Polar residues" evidence="1">
    <location>
        <begin position="1"/>
        <end position="10"/>
    </location>
</feature>
<evidence type="ECO:0000313" key="3">
    <source>
        <dbReference type="Proteomes" id="UP000735302"/>
    </source>
</evidence>
<accession>A0AAV4B8F7</accession>
<keyword evidence="3" id="KW-1185">Reference proteome</keyword>
<proteinExistence type="predicted"/>
<evidence type="ECO:0000256" key="1">
    <source>
        <dbReference type="SAM" id="MobiDB-lite"/>
    </source>
</evidence>
<protein>
    <submittedName>
        <fullName evidence="2">Uncharacterized protein</fullName>
    </submittedName>
</protein>
<organism evidence="2 3">
    <name type="scientific">Plakobranchus ocellatus</name>
    <dbReference type="NCBI Taxonomy" id="259542"/>
    <lineage>
        <taxon>Eukaryota</taxon>
        <taxon>Metazoa</taxon>
        <taxon>Spiralia</taxon>
        <taxon>Lophotrochozoa</taxon>
        <taxon>Mollusca</taxon>
        <taxon>Gastropoda</taxon>
        <taxon>Heterobranchia</taxon>
        <taxon>Euthyneura</taxon>
        <taxon>Panpulmonata</taxon>
        <taxon>Sacoglossa</taxon>
        <taxon>Placobranchoidea</taxon>
        <taxon>Plakobranchidae</taxon>
        <taxon>Plakobranchus</taxon>
    </lineage>
</organism>
<dbReference type="Proteomes" id="UP000735302">
    <property type="component" value="Unassembled WGS sequence"/>
</dbReference>
<dbReference type="EMBL" id="BLXT01004630">
    <property type="protein sequence ID" value="GFO15800.1"/>
    <property type="molecule type" value="Genomic_DNA"/>
</dbReference>
<comment type="caution">
    <text evidence="2">The sequence shown here is derived from an EMBL/GenBank/DDBJ whole genome shotgun (WGS) entry which is preliminary data.</text>
</comment>
<gene>
    <name evidence="2" type="ORF">PoB_004230500</name>
</gene>
<name>A0AAV4B8F7_9GAST</name>
<feature type="region of interest" description="Disordered" evidence="1">
    <location>
        <begin position="1"/>
        <end position="27"/>
    </location>
</feature>
<sequence length="96" mass="11279">MPSRPSQLPYTTTKHHFPFPRPPHTPVTTRVPTSVQYKLMYLTQTRCIGRRTDFFFRIPSPCLNNDRTLFIKTLTSVVTATQYCSDPWARNFRGWT</sequence>
<dbReference type="AlphaFoldDB" id="A0AAV4B8F7"/>
<reference evidence="2 3" key="1">
    <citation type="journal article" date="2021" name="Elife">
        <title>Chloroplast acquisition without the gene transfer in kleptoplastic sea slugs, Plakobranchus ocellatus.</title>
        <authorList>
            <person name="Maeda T."/>
            <person name="Takahashi S."/>
            <person name="Yoshida T."/>
            <person name="Shimamura S."/>
            <person name="Takaki Y."/>
            <person name="Nagai Y."/>
            <person name="Toyoda A."/>
            <person name="Suzuki Y."/>
            <person name="Arimoto A."/>
            <person name="Ishii H."/>
            <person name="Satoh N."/>
            <person name="Nishiyama T."/>
            <person name="Hasebe M."/>
            <person name="Maruyama T."/>
            <person name="Minagawa J."/>
            <person name="Obokata J."/>
            <person name="Shigenobu S."/>
        </authorList>
    </citation>
    <scope>NUCLEOTIDE SEQUENCE [LARGE SCALE GENOMIC DNA]</scope>
</reference>